<feature type="domain" description="Nose resistant-to-fluoxetine protein N-terminal" evidence="3">
    <location>
        <begin position="62"/>
        <end position="207"/>
    </location>
</feature>
<feature type="transmembrane region" description="Helical" evidence="1">
    <location>
        <begin position="563"/>
        <end position="584"/>
    </location>
</feature>
<feature type="transmembrane region" description="Helical" evidence="1">
    <location>
        <begin position="645"/>
        <end position="670"/>
    </location>
</feature>
<dbReference type="InterPro" id="IPR002656">
    <property type="entry name" value="Acyl_transf_3_dom"/>
</dbReference>
<dbReference type="Proteomes" id="UP000015104">
    <property type="component" value="Unassembled WGS sequence"/>
</dbReference>
<evidence type="ECO:0000256" key="2">
    <source>
        <dbReference type="SAM" id="SignalP"/>
    </source>
</evidence>
<reference evidence="5" key="1">
    <citation type="submission" date="2011-08" db="EMBL/GenBank/DDBJ databases">
        <authorList>
            <person name="Rombauts S."/>
        </authorList>
    </citation>
    <scope>NUCLEOTIDE SEQUENCE</scope>
    <source>
        <strain evidence="5">London</strain>
    </source>
</reference>
<keyword evidence="1" id="KW-0812">Transmembrane</keyword>
<dbReference type="SMART" id="SM00703">
    <property type="entry name" value="NRF"/>
    <property type="match status" value="1"/>
</dbReference>
<reference evidence="4" key="2">
    <citation type="submission" date="2015-06" db="UniProtKB">
        <authorList>
            <consortium name="EnsemblMetazoa"/>
        </authorList>
    </citation>
    <scope>IDENTIFICATION</scope>
</reference>
<keyword evidence="1" id="KW-0472">Membrane</keyword>
<dbReference type="KEGG" id="tut:107362510"/>
<evidence type="ECO:0000259" key="3">
    <source>
        <dbReference type="SMART" id="SM00703"/>
    </source>
</evidence>
<name>T1KAF6_TETUR</name>
<feature type="transmembrane region" description="Helical" evidence="1">
    <location>
        <begin position="458"/>
        <end position="483"/>
    </location>
</feature>
<evidence type="ECO:0000256" key="1">
    <source>
        <dbReference type="SAM" id="Phobius"/>
    </source>
</evidence>
<dbReference type="Pfam" id="PF01757">
    <property type="entry name" value="Acyl_transf_3"/>
    <property type="match status" value="1"/>
</dbReference>
<dbReference type="OMA" id="RENNCTE"/>
<protein>
    <recommendedName>
        <fullName evidence="3">Nose resistant-to-fluoxetine protein N-terminal domain-containing protein</fullName>
    </recommendedName>
</protein>
<keyword evidence="5" id="KW-1185">Reference proteome</keyword>
<dbReference type="HOGENOM" id="CLU_007874_4_0_1"/>
<keyword evidence="2" id="KW-0732">Signal</keyword>
<dbReference type="EMBL" id="CAEY01001938">
    <property type="status" value="NOT_ANNOTATED_CDS"/>
    <property type="molecule type" value="Genomic_DNA"/>
</dbReference>
<feature type="transmembrane region" description="Helical" evidence="1">
    <location>
        <begin position="426"/>
        <end position="446"/>
    </location>
</feature>
<organism evidence="4 5">
    <name type="scientific">Tetranychus urticae</name>
    <name type="common">Two-spotted spider mite</name>
    <dbReference type="NCBI Taxonomy" id="32264"/>
    <lineage>
        <taxon>Eukaryota</taxon>
        <taxon>Metazoa</taxon>
        <taxon>Ecdysozoa</taxon>
        <taxon>Arthropoda</taxon>
        <taxon>Chelicerata</taxon>
        <taxon>Arachnida</taxon>
        <taxon>Acari</taxon>
        <taxon>Acariformes</taxon>
        <taxon>Trombidiformes</taxon>
        <taxon>Prostigmata</taxon>
        <taxon>Eleutherengona</taxon>
        <taxon>Raphignathae</taxon>
        <taxon>Tetranychoidea</taxon>
        <taxon>Tetranychidae</taxon>
        <taxon>Tetranychus</taxon>
    </lineage>
</organism>
<feature type="transmembrane region" description="Helical" evidence="1">
    <location>
        <begin position="270"/>
        <end position="290"/>
    </location>
</feature>
<proteinExistence type="predicted"/>
<feature type="transmembrane region" description="Helical" evidence="1">
    <location>
        <begin position="529"/>
        <end position="551"/>
    </location>
</feature>
<gene>
    <name evidence="4" type="primary">107362510</name>
</gene>
<dbReference type="EnsemblMetazoa" id="tetur08g00220.1">
    <property type="protein sequence ID" value="tetur08g00220.1"/>
    <property type="gene ID" value="tetur08g00220"/>
</dbReference>
<dbReference type="Pfam" id="PF20146">
    <property type="entry name" value="NRF"/>
    <property type="match status" value="1"/>
</dbReference>
<feature type="transmembrane region" description="Helical" evidence="1">
    <location>
        <begin position="503"/>
        <end position="520"/>
    </location>
</feature>
<evidence type="ECO:0000313" key="5">
    <source>
        <dbReference type="Proteomes" id="UP000015104"/>
    </source>
</evidence>
<evidence type="ECO:0000313" key="4">
    <source>
        <dbReference type="EnsemblMetazoa" id="tetur08g00220.1"/>
    </source>
</evidence>
<dbReference type="AlphaFoldDB" id="T1KAF6"/>
<feature type="transmembrane region" description="Helical" evidence="1">
    <location>
        <begin position="353"/>
        <end position="372"/>
    </location>
</feature>
<dbReference type="PANTHER" id="PTHR11161:SF0">
    <property type="entry name" value="O-ACYLTRANSFERASE LIKE PROTEIN"/>
    <property type="match status" value="1"/>
</dbReference>
<feature type="transmembrane region" description="Helical" evidence="1">
    <location>
        <begin position="605"/>
        <end position="625"/>
    </location>
</feature>
<feature type="transmembrane region" description="Helical" evidence="1">
    <location>
        <begin position="310"/>
        <end position="332"/>
    </location>
</feature>
<dbReference type="OrthoDB" id="6408118at2759"/>
<dbReference type="PANTHER" id="PTHR11161">
    <property type="entry name" value="O-ACYLTRANSFERASE"/>
    <property type="match status" value="1"/>
</dbReference>
<feature type="transmembrane region" description="Helical" evidence="1">
    <location>
        <begin position="219"/>
        <end position="238"/>
    </location>
</feature>
<accession>T1KAF6</accession>
<feature type="signal peptide" evidence="2">
    <location>
        <begin position="1"/>
        <end position="24"/>
    </location>
</feature>
<keyword evidence="1" id="KW-1133">Transmembrane helix</keyword>
<sequence>MWFIALSTFMKIGLFTCMVKSTESRYIDSWLKVENATHHNVINYVRKYENDFLSTIQSDSLSSQCRSALIDYKNGLLNFELTSVGRLDSSGKWPSGLLSGTFTDLGSFDTCVSLDSSQYCLLYTNVPLFNETGYEGFMRPYDSRLFNFTSEPFKYFQKYIHFLRRMNITTGLCVPNECSREELTFIVGKLYEKLSPGFTANVDLCYSKPKSVLWKPSEVIGLAIILIIVALNITGLFVSKNCIVGECFNCGANLRKLLTVSSSSGETIDFIDGIKVFTMVLVVISHFQMGNMYNLYKESFNFIEIASNPGFIFVYVAPYTVDLFFMVTGLLLGYHYFSGNRSFNILNYITGRWLRFAALLGWIICLQFVLFGEHFHKYFGGPFWSDLSAIGSIVKSCEKTWFMTLLLSQFWFDSSDNANVCLLFDWYLAADFMLSILFLLVLLPFLKNYRKIAIINAFILVISGLVISGLGIHFLGIPTTWIATNYQMKPLIQYSFDFNLKPWPHMGPYFVGVIFGYILSNQKLSLSKILLTLGWITGLLCLSANFIYEYIVNRFGIDPEYPIALAYGIASKTIWSLGWAWIILVLKLGYFPRVSRFLSHPRFKILSRINLTVLCTNLLIIRLRSGSTRVLTYPSYTEALLFHYLPLYIVIYAMAILSAVFVEFPTVNLLRRVFSRKPSKNNDKTPSEDNSSDMQLAVTRIIITNNS</sequence>
<dbReference type="InterPro" id="IPR052728">
    <property type="entry name" value="O2_lipid_transport_reg"/>
</dbReference>
<dbReference type="InterPro" id="IPR006621">
    <property type="entry name" value="Nose-resist-to-fluoxetine_N"/>
</dbReference>
<feature type="chain" id="PRO_5004591413" description="Nose resistant-to-fluoxetine protein N-terminal domain-containing protein" evidence="2">
    <location>
        <begin position="25"/>
        <end position="707"/>
    </location>
</feature>
<dbReference type="GO" id="GO:0016747">
    <property type="term" value="F:acyltransferase activity, transferring groups other than amino-acyl groups"/>
    <property type="evidence" value="ECO:0007669"/>
    <property type="project" value="InterPro"/>
</dbReference>
<dbReference type="eggNOG" id="KOG3700">
    <property type="taxonomic scope" value="Eukaryota"/>
</dbReference>